<keyword evidence="1" id="KW-1133">Transmembrane helix</keyword>
<reference evidence="2 3" key="1">
    <citation type="submission" date="2018-12" db="EMBL/GenBank/DDBJ databases">
        <authorList>
            <person name="Li F."/>
        </authorList>
    </citation>
    <scope>NUCLEOTIDE SEQUENCE [LARGE SCALE GENOMIC DNA]</scope>
    <source>
        <strain evidence="2 3">EGI 6500705</strain>
    </source>
</reference>
<dbReference type="RefSeq" id="WP_127051519.1">
    <property type="nucleotide sequence ID" value="NZ_RZGZ01000007.1"/>
</dbReference>
<evidence type="ECO:0000313" key="2">
    <source>
        <dbReference type="EMBL" id="RUQ96890.1"/>
    </source>
</evidence>
<evidence type="ECO:0000313" key="3">
    <source>
        <dbReference type="Proteomes" id="UP000274909"/>
    </source>
</evidence>
<protein>
    <submittedName>
        <fullName evidence="2">Uncharacterized protein</fullName>
    </submittedName>
</protein>
<dbReference type="InterPro" id="IPR046719">
    <property type="entry name" value="DUF6611"/>
</dbReference>
<name>A0A433JMK6_9MICO</name>
<dbReference type="Pfam" id="PF20315">
    <property type="entry name" value="DUF6611"/>
    <property type="match status" value="1"/>
</dbReference>
<organism evidence="2 3">
    <name type="scientific">Labedella endophytica</name>
    <dbReference type="NCBI Taxonomy" id="1523160"/>
    <lineage>
        <taxon>Bacteria</taxon>
        <taxon>Bacillati</taxon>
        <taxon>Actinomycetota</taxon>
        <taxon>Actinomycetes</taxon>
        <taxon>Micrococcales</taxon>
        <taxon>Microbacteriaceae</taxon>
        <taxon>Labedella</taxon>
    </lineage>
</organism>
<dbReference type="Proteomes" id="UP000274909">
    <property type="component" value="Unassembled WGS sequence"/>
</dbReference>
<proteinExistence type="predicted"/>
<keyword evidence="1" id="KW-0812">Transmembrane</keyword>
<dbReference type="OrthoDB" id="5126425at2"/>
<gene>
    <name evidence="2" type="ORF">ELQ94_16710</name>
</gene>
<feature type="transmembrane region" description="Helical" evidence="1">
    <location>
        <begin position="85"/>
        <end position="103"/>
    </location>
</feature>
<sequence>MSRARVPRPRVRARWLVEGRYRWGYTSTSVGRYGTQTIVVQVLPPGTPRVLRRCTHLTRSWAPLSGAGTAAGAPIGAAIADVSLFAAGAIVLPLLVLVGMVMARVTHPVRSRTVSASAFRSSIRASVVDDLHFARLQHLAEGLHDAETRIDAGDIRWPEYADRWERAFAALAPPR</sequence>
<accession>A0A433JMK6</accession>
<keyword evidence="3" id="KW-1185">Reference proteome</keyword>
<comment type="caution">
    <text evidence="2">The sequence shown here is derived from an EMBL/GenBank/DDBJ whole genome shotgun (WGS) entry which is preliminary data.</text>
</comment>
<keyword evidence="1" id="KW-0472">Membrane</keyword>
<evidence type="ECO:0000256" key="1">
    <source>
        <dbReference type="SAM" id="Phobius"/>
    </source>
</evidence>
<feature type="transmembrane region" description="Helical" evidence="1">
    <location>
        <begin position="61"/>
        <end position="79"/>
    </location>
</feature>
<dbReference type="EMBL" id="RZGZ01000007">
    <property type="protein sequence ID" value="RUQ96890.1"/>
    <property type="molecule type" value="Genomic_DNA"/>
</dbReference>
<dbReference type="AlphaFoldDB" id="A0A433JMK6"/>